<organism evidence="5 6">
    <name type="scientific">Shimia litoralis</name>
    <dbReference type="NCBI Taxonomy" id="420403"/>
    <lineage>
        <taxon>Bacteria</taxon>
        <taxon>Pseudomonadati</taxon>
        <taxon>Pseudomonadota</taxon>
        <taxon>Alphaproteobacteria</taxon>
        <taxon>Rhodobacterales</taxon>
        <taxon>Roseobacteraceae</taxon>
    </lineage>
</organism>
<keyword evidence="6" id="KW-1185">Reference proteome</keyword>
<name>A0A4U7MT67_9RHOB</name>
<dbReference type="InterPro" id="IPR011256">
    <property type="entry name" value="Reg_factor_effector_dom_sf"/>
</dbReference>
<dbReference type="InterPro" id="IPR018060">
    <property type="entry name" value="HTH_AraC"/>
</dbReference>
<dbReference type="PANTHER" id="PTHR40055">
    <property type="entry name" value="TRANSCRIPTIONAL REGULATOR YGIV-RELATED"/>
    <property type="match status" value="1"/>
</dbReference>
<dbReference type="Gene3D" id="3.20.80.10">
    <property type="entry name" value="Regulatory factor, effector binding domain"/>
    <property type="match status" value="1"/>
</dbReference>
<dbReference type="InterPro" id="IPR018062">
    <property type="entry name" value="HTH_AraC-typ_CS"/>
</dbReference>
<dbReference type="InterPro" id="IPR020449">
    <property type="entry name" value="Tscrpt_reg_AraC-type_HTH"/>
</dbReference>
<dbReference type="Pfam" id="PF06445">
    <property type="entry name" value="GyrI-like"/>
    <property type="match status" value="1"/>
</dbReference>
<gene>
    <name evidence="5" type="ORF">FAP39_16465</name>
</gene>
<dbReference type="SUPFAM" id="SSF46689">
    <property type="entry name" value="Homeodomain-like"/>
    <property type="match status" value="2"/>
</dbReference>
<dbReference type="PANTHER" id="PTHR40055:SF1">
    <property type="entry name" value="TRANSCRIPTIONAL REGULATOR YGIV-RELATED"/>
    <property type="match status" value="1"/>
</dbReference>
<dbReference type="SMART" id="SM00871">
    <property type="entry name" value="AraC_E_bind"/>
    <property type="match status" value="1"/>
</dbReference>
<dbReference type="OrthoDB" id="9816011at2"/>
<dbReference type="PROSITE" id="PS00041">
    <property type="entry name" value="HTH_ARAC_FAMILY_1"/>
    <property type="match status" value="1"/>
</dbReference>
<dbReference type="InterPro" id="IPR010499">
    <property type="entry name" value="AraC_E-bd"/>
</dbReference>
<dbReference type="InterPro" id="IPR029442">
    <property type="entry name" value="GyrI-like"/>
</dbReference>
<dbReference type="RefSeq" id="WP_138017475.1">
    <property type="nucleotide sequence ID" value="NZ_SULI01000034.1"/>
</dbReference>
<evidence type="ECO:0000256" key="1">
    <source>
        <dbReference type="ARBA" id="ARBA00023015"/>
    </source>
</evidence>
<feature type="domain" description="HTH araC/xylS-type" evidence="4">
    <location>
        <begin position="12"/>
        <end position="111"/>
    </location>
</feature>
<dbReference type="Proteomes" id="UP000306575">
    <property type="component" value="Unassembled WGS sequence"/>
</dbReference>
<reference evidence="5 6" key="1">
    <citation type="submission" date="2019-04" db="EMBL/GenBank/DDBJ databases">
        <title>Genome sequence of Pelagicola litoralis CL-ES2.</title>
        <authorList>
            <person name="Cao J."/>
        </authorList>
    </citation>
    <scope>NUCLEOTIDE SEQUENCE [LARGE SCALE GENOMIC DNA]</scope>
    <source>
        <strain evidence="5 6">CL-ES2</strain>
    </source>
</reference>
<dbReference type="GO" id="GO:0003700">
    <property type="term" value="F:DNA-binding transcription factor activity"/>
    <property type="evidence" value="ECO:0007669"/>
    <property type="project" value="InterPro"/>
</dbReference>
<dbReference type="SUPFAM" id="SSF55136">
    <property type="entry name" value="Probable bacterial effector-binding domain"/>
    <property type="match status" value="1"/>
</dbReference>
<dbReference type="AlphaFoldDB" id="A0A4U7MT67"/>
<dbReference type="Gene3D" id="1.10.10.60">
    <property type="entry name" value="Homeodomain-like"/>
    <property type="match status" value="2"/>
</dbReference>
<proteinExistence type="predicted"/>
<evidence type="ECO:0000259" key="4">
    <source>
        <dbReference type="PROSITE" id="PS01124"/>
    </source>
</evidence>
<dbReference type="InterPro" id="IPR009057">
    <property type="entry name" value="Homeodomain-like_sf"/>
</dbReference>
<dbReference type="Pfam" id="PF12833">
    <property type="entry name" value="HTH_18"/>
    <property type="match status" value="1"/>
</dbReference>
<protein>
    <submittedName>
        <fullName evidence="5">Helix-turn-helix domain-containing protein</fullName>
    </submittedName>
</protein>
<dbReference type="EMBL" id="SULI01000034">
    <property type="protein sequence ID" value="TKZ15897.1"/>
    <property type="molecule type" value="Genomic_DNA"/>
</dbReference>
<keyword evidence="3" id="KW-0804">Transcription</keyword>
<keyword evidence="1" id="KW-0805">Transcription regulation</keyword>
<dbReference type="GO" id="GO:0043565">
    <property type="term" value="F:sequence-specific DNA binding"/>
    <property type="evidence" value="ECO:0007669"/>
    <property type="project" value="InterPro"/>
</dbReference>
<accession>A0A4U7MT67</accession>
<dbReference type="PRINTS" id="PR00032">
    <property type="entry name" value="HTHARAC"/>
</dbReference>
<evidence type="ECO:0000256" key="3">
    <source>
        <dbReference type="ARBA" id="ARBA00023163"/>
    </source>
</evidence>
<keyword evidence="2" id="KW-0238">DNA-binding</keyword>
<evidence type="ECO:0000256" key="2">
    <source>
        <dbReference type="ARBA" id="ARBA00023125"/>
    </source>
</evidence>
<sequence length="294" mass="33384">MQTQDRNRTKIAKAALYIEENLSGSLRAFDIANHANLSPFHFQRLFCAYMGEPVSQYIVVRRLEAAALELARNSSANILQVALDYGFQTHSAFSRAFGKQFGVSPSAFRNNPDAARKGVDQDRRFLISAPPSKTIEAVGIAELESFDFLYRQSSGTQEGQFFRHDDQNIALQFSSLLTSPQPPDLFLMSCFPSTPQKLNDGDVPIWFGGAFSASVENNWSKEWHKFSAGSWAVFEHWGEYEFLYQTWNQIYRNWLPKSDHVLRDELPFEAYLYSGSERAGAAQLTHIYIPVKKA</sequence>
<dbReference type="InterPro" id="IPR050908">
    <property type="entry name" value="SmbC-like"/>
</dbReference>
<dbReference type="SMART" id="SM00342">
    <property type="entry name" value="HTH_ARAC"/>
    <property type="match status" value="1"/>
</dbReference>
<evidence type="ECO:0000313" key="6">
    <source>
        <dbReference type="Proteomes" id="UP000306575"/>
    </source>
</evidence>
<comment type="caution">
    <text evidence="5">The sequence shown here is derived from an EMBL/GenBank/DDBJ whole genome shotgun (WGS) entry which is preliminary data.</text>
</comment>
<dbReference type="PROSITE" id="PS01124">
    <property type="entry name" value="HTH_ARAC_FAMILY_2"/>
    <property type="match status" value="1"/>
</dbReference>
<evidence type="ECO:0000313" key="5">
    <source>
        <dbReference type="EMBL" id="TKZ15897.1"/>
    </source>
</evidence>